<dbReference type="InterPro" id="IPR046342">
    <property type="entry name" value="CBS_dom_sf"/>
</dbReference>
<sequence>MAEEEPTAPEGADVLETDAPEEELRFRDEDGAITREFYDAITAAVEARDAEQVRALAGDLHEADAADILVALHADDRAPFVSLLGKDFDFAALTEVDEQIRVAVLEELPTEVVVEGMRELDSDDAVYILEDLDEAAKAEILEQLPIPDRLSIQRSLDYPEETAGRRMQTDFIAVASFWTVGQTIDFLRNQSELPDDFYEIFVIDPAFRLAGTVPLNKILRAKRQTRIADVMNETSHPVLATEDQEEVARLFERYNLVSTAVVDEGGRLVGVLTIDDMVDVMKQEAEEDLRALAGVGDEEISDSVTDTVRSRFIWLLVNLATAILASMVISLFDGAISKMVALAVLMPIVASMGGNAGSQTMTVAVRALATREIDRRNMVRTIVRETTVGAINGVLFAVLIGIAAGLWFEDVLLGVIIGAALIINLVVAGLAGILIPLALDRLEIDPAVASSVFVTTVTDVVGFSAFLGLATWFLTG</sequence>
<feature type="compositionally biased region" description="Acidic residues" evidence="10">
    <location>
        <begin position="1"/>
        <end position="21"/>
    </location>
</feature>
<evidence type="ECO:0000313" key="13">
    <source>
        <dbReference type="Proteomes" id="UP000223606"/>
    </source>
</evidence>
<dbReference type="Gene3D" id="1.10.357.20">
    <property type="entry name" value="SLC41 divalent cation transporters, integral membrane domain"/>
    <property type="match status" value="1"/>
</dbReference>
<dbReference type="SUPFAM" id="SSF158791">
    <property type="entry name" value="MgtE N-terminal domain-like"/>
    <property type="match status" value="1"/>
</dbReference>
<comment type="subunit">
    <text evidence="9">Homodimer.</text>
</comment>
<keyword evidence="8" id="KW-0129">CBS domain</keyword>
<evidence type="ECO:0000256" key="4">
    <source>
        <dbReference type="ARBA" id="ARBA00022692"/>
    </source>
</evidence>
<dbReference type="Pfam" id="PF01769">
    <property type="entry name" value="MgtE"/>
    <property type="match status" value="1"/>
</dbReference>
<evidence type="ECO:0000259" key="11">
    <source>
        <dbReference type="PROSITE" id="PS51371"/>
    </source>
</evidence>
<keyword evidence="7 9" id="KW-0472">Membrane</keyword>
<dbReference type="InterPro" id="IPR006667">
    <property type="entry name" value="SLC41_membr_dom"/>
</dbReference>
<feature type="domain" description="CBS" evidence="11">
    <location>
        <begin position="231"/>
        <end position="287"/>
    </location>
</feature>
<dbReference type="SUPFAM" id="SSF161093">
    <property type="entry name" value="MgtE membrane domain-like"/>
    <property type="match status" value="1"/>
</dbReference>
<keyword evidence="5 9" id="KW-0460">Magnesium</keyword>
<proteinExistence type="inferred from homology"/>
<feature type="transmembrane region" description="Helical" evidence="9">
    <location>
        <begin position="451"/>
        <end position="474"/>
    </location>
</feature>
<keyword evidence="3 9" id="KW-0813">Transport</keyword>
<evidence type="ECO:0000313" key="12">
    <source>
        <dbReference type="EMBL" id="SON55117.1"/>
    </source>
</evidence>
<dbReference type="EMBL" id="LT960614">
    <property type="protein sequence ID" value="SON55117.1"/>
    <property type="molecule type" value="Genomic_DNA"/>
</dbReference>
<evidence type="ECO:0000256" key="6">
    <source>
        <dbReference type="ARBA" id="ARBA00022989"/>
    </source>
</evidence>
<keyword evidence="13" id="KW-1185">Reference proteome</keyword>
<evidence type="ECO:0000256" key="5">
    <source>
        <dbReference type="ARBA" id="ARBA00022842"/>
    </source>
</evidence>
<keyword evidence="6 9" id="KW-1133">Transmembrane helix</keyword>
<dbReference type="InterPro" id="IPR036739">
    <property type="entry name" value="SLC41_membr_dom_sf"/>
</dbReference>
<dbReference type="SUPFAM" id="SSF54631">
    <property type="entry name" value="CBS-domain pair"/>
    <property type="match status" value="1"/>
</dbReference>
<gene>
    <name evidence="12" type="primary">mgtE</name>
    <name evidence="12" type="ORF">HDIA_1576</name>
</gene>
<dbReference type="Proteomes" id="UP000223606">
    <property type="component" value="Chromosome 1"/>
</dbReference>
<feature type="transmembrane region" description="Helical" evidence="9">
    <location>
        <begin position="414"/>
        <end position="439"/>
    </location>
</feature>
<dbReference type="Gene3D" id="3.10.580.10">
    <property type="entry name" value="CBS-domain"/>
    <property type="match status" value="1"/>
</dbReference>
<reference evidence="13" key="1">
    <citation type="submission" date="2017-09" db="EMBL/GenBank/DDBJ databases">
        <title>Genome sequence of Nannocystis excedens DSM 71.</title>
        <authorList>
            <person name="Blom J."/>
        </authorList>
    </citation>
    <scope>NUCLEOTIDE SEQUENCE [LARGE SCALE GENOMIC DNA]</scope>
    <source>
        <strain evidence="13">type strain: E19</strain>
    </source>
</reference>
<dbReference type="InterPro" id="IPR006668">
    <property type="entry name" value="Mg_transptr_MgtE_intracell_dom"/>
</dbReference>
<name>A0A2C9D458_9HYPH</name>
<dbReference type="Pfam" id="PF03448">
    <property type="entry name" value="MgtE_N"/>
    <property type="match status" value="1"/>
</dbReference>
<dbReference type="CDD" id="cd04606">
    <property type="entry name" value="CBS_pair_Mg_transporter"/>
    <property type="match status" value="1"/>
</dbReference>
<dbReference type="GO" id="GO:0005886">
    <property type="term" value="C:plasma membrane"/>
    <property type="evidence" value="ECO:0007669"/>
    <property type="project" value="UniProtKB-SubCell"/>
</dbReference>
<dbReference type="PANTHER" id="PTHR43773">
    <property type="entry name" value="MAGNESIUM TRANSPORTER MGTE"/>
    <property type="match status" value="1"/>
</dbReference>
<feature type="transmembrane region" description="Helical" evidence="9">
    <location>
        <begin position="312"/>
        <end position="332"/>
    </location>
</feature>
<evidence type="ECO:0000256" key="1">
    <source>
        <dbReference type="ARBA" id="ARBA00004141"/>
    </source>
</evidence>
<evidence type="ECO:0000256" key="8">
    <source>
        <dbReference type="PROSITE-ProRule" id="PRU00703"/>
    </source>
</evidence>
<protein>
    <recommendedName>
        <fullName evidence="9">Magnesium transporter MgtE</fullName>
    </recommendedName>
</protein>
<dbReference type="SMART" id="SM00924">
    <property type="entry name" value="MgtE_N"/>
    <property type="match status" value="1"/>
</dbReference>
<accession>A0A2C9D458</accession>
<comment type="function">
    <text evidence="9">Acts as a magnesium transporter.</text>
</comment>
<dbReference type="InterPro" id="IPR000644">
    <property type="entry name" value="CBS_dom"/>
</dbReference>
<feature type="transmembrane region" description="Helical" evidence="9">
    <location>
        <begin position="344"/>
        <end position="369"/>
    </location>
</feature>
<dbReference type="InterPro" id="IPR038076">
    <property type="entry name" value="MgtE_N_sf"/>
</dbReference>
<organism evidence="12 13">
    <name type="scientific">Hartmannibacter diazotrophicus</name>
    <dbReference type="NCBI Taxonomy" id="1482074"/>
    <lineage>
        <taxon>Bacteria</taxon>
        <taxon>Pseudomonadati</taxon>
        <taxon>Pseudomonadota</taxon>
        <taxon>Alphaproteobacteria</taxon>
        <taxon>Hyphomicrobiales</taxon>
        <taxon>Pleomorphomonadaceae</taxon>
        <taxon>Hartmannibacter</taxon>
    </lineage>
</organism>
<feature type="region of interest" description="Disordered" evidence="10">
    <location>
        <begin position="1"/>
        <end position="22"/>
    </location>
</feature>
<dbReference type="OrthoDB" id="9790355at2"/>
<keyword evidence="9" id="KW-1003">Cell membrane</keyword>
<comment type="subcellular location">
    <subcellularLocation>
        <location evidence="9">Cell membrane</location>
        <topology evidence="9">Multi-pass membrane protein</topology>
    </subcellularLocation>
    <subcellularLocation>
        <location evidence="1">Membrane</location>
        <topology evidence="1">Multi-pass membrane protein</topology>
    </subcellularLocation>
</comment>
<evidence type="ECO:0000256" key="7">
    <source>
        <dbReference type="ARBA" id="ARBA00023136"/>
    </source>
</evidence>
<dbReference type="RefSeq" id="WP_099555679.1">
    <property type="nucleotide sequence ID" value="NZ_LT960614.1"/>
</dbReference>
<comment type="similarity">
    <text evidence="2 9">Belongs to the SLC41A transporter family.</text>
</comment>
<feature type="transmembrane region" description="Helical" evidence="9">
    <location>
        <begin position="390"/>
        <end position="408"/>
    </location>
</feature>
<dbReference type="GO" id="GO:0015095">
    <property type="term" value="F:magnesium ion transmembrane transporter activity"/>
    <property type="evidence" value="ECO:0007669"/>
    <property type="project" value="UniProtKB-UniRule"/>
</dbReference>
<dbReference type="PROSITE" id="PS51371">
    <property type="entry name" value="CBS"/>
    <property type="match status" value="1"/>
</dbReference>
<keyword evidence="4 9" id="KW-0812">Transmembrane</keyword>
<dbReference type="InterPro" id="IPR006669">
    <property type="entry name" value="MgtE_transporter"/>
</dbReference>
<evidence type="ECO:0000256" key="9">
    <source>
        <dbReference type="RuleBase" id="RU362011"/>
    </source>
</evidence>
<dbReference type="AlphaFoldDB" id="A0A2C9D458"/>
<dbReference type="PANTHER" id="PTHR43773:SF1">
    <property type="entry name" value="MAGNESIUM TRANSPORTER MGTE"/>
    <property type="match status" value="1"/>
</dbReference>
<dbReference type="Pfam" id="PF00571">
    <property type="entry name" value="CBS"/>
    <property type="match status" value="1"/>
</dbReference>
<evidence type="ECO:0000256" key="3">
    <source>
        <dbReference type="ARBA" id="ARBA00022448"/>
    </source>
</evidence>
<evidence type="ECO:0000256" key="10">
    <source>
        <dbReference type="SAM" id="MobiDB-lite"/>
    </source>
</evidence>
<dbReference type="KEGG" id="hdi:HDIA_1576"/>
<evidence type="ECO:0000256" key="2">
    <source>
        <dbReference type="ARBA" id="ARBA00009749"/>
    </source>
</evidence>
<dbReference type="Gene3D" id="1.25.60.10">
    <property type="entry name" value="MgtE N-terminal domain-like"/>
    <property type="match status" value="1"/>
</dbReference>
<dbReference type="NCBIfam" id="TIGR00400">
    <property type="entry name" value="mgtE"/>
    <property type="match status" value="1"/>
</dbReference>
<keyword evidence="9" id="KW-0479">Metal-binding</keyword>
<dbReference type="GO" id="GO:0046872">
    <property type="term" value="F:metal ion binding"/>
    <property type="evidence" value="ECO:0007669"/>
    <property type="project" value="UniProtKB-KW"/>
</dbReference>